<gene>
    <name evidence="2" type="ordered locus">Oter_1918</name>
</gene>
<dbReference type="HOGENOM" id="CLU_445381_0_0_0"/>
<evidence type="ECO:0000313" key="3">
    <source>
        <dbReference type="Proteomes" id="UP000007013"/>
    </source>
</evidence>
<accession>B1ZY02</accession>
<dbReference type="OrthoDB" id="7432468at2"/>
<feature type="chain" id="PRO_5002772223" evidence="1">
    <location>
        <begin position="26"/>
        <end position="607"/>
    </location>
</feature>
<dbReference type="SUPFAM" id="SSF50978">
    <property type="entry name" value="WD40 repeat-like"/>
    <property type="match status" value="1"/>
</dbReference>
<reference evidence="2 3" key="1">
    <citation type="journal article" date="2011" name="J. Bacteriol.">
        <title>Genome sequence of the verrucomicrobium Opitutus terrae PB90-1, an abundant inhabitant of rice paddy soil ecosystems.</title>
        <authorList>
            <person name="van Passel M.W."/>
            <person name="Kant R."/>
            <person name="Palva A."/>
            <person name="Copeland A."/>
            <person name="Lucas S."/>
            <person name="Lapidus A."/>
            <person name="Glavina del Rio T."/>
            <person name="Pitluck S."/>
            <person name="Goltsman E."/>
            <person name="Clum A."/>
            <person name="Sun H."/>
            <person name="Schmutz J."/>
            <person name="Larimer F.W."/>
            <person name="Land M.L."/>
            <person name="Hauser L."/>
            <person name="Kyrpides N."/>
            <person name="Mikhailova N."/>
            <person name="Richardson P.P."/>
            <person name="Janssen P.H."/>
            <person name="de Vos W.M."/>
            <person name="Smidt H."/>
        </authorList>
    </citation>
    <scope>NUCLEOTIDE SEQUENCE [LARGE SCALE GENOMIC DNA]</scope>
    <source>
        <strain evidence="3">DSM 11246 / JCM 15787 / PB90-1</strain>
    </source>
</reference>
<dbReference type="Proteomes" id="UP000007013">
    <property type="component" value="Chromosome"/>
</dbReference>
<evidence type="ECO:0000313" key="2">
    <source>
        <dbReference type="EMBL" id="ACB75201.1"/>
    </source>
</evidence>
<organism evidence="2 3">
    <name type="scientific">Opitutus terrae (strain DSM 11246 / JCM 15787 / PB90-1)</name>
    <dbReference type="NCBI Taxonomy" id="452637"/>
    <lineage>
        <taxon>Bacteria</taxon>
        <taxon>Pseudomonadati</taxon>
        <taxon>Verrucomicrobiota</taxon>
        <taxon>Opitutia</taxon>
        <taxon>Opitutales</taxon>
        <taxon>Opitutaceae</taxon>
        <taxon>Opitutus</taxon>
    </lineage>
</organism>
<dbReference type="RefSeq" id="WP_012374738.1">
    <property type="nucleotide sequence ID" value="NC_010571.1"/>
</dbReference>
<evidence type="ECO:0000256" key="1">
    <source>
        <dbReference type="SAM" id="SignalP"/>
    </source>
</evidence>
<sequence length="607" mass="66844">MLQRCFVAVVAGHLFLTLWAAPAKAQSMYTSTGALNLTTYNLFANSYDKATMEKRLGPGFLDLSPTAKDDRPTLYRPPSYTRTSGYIRTNPYELGSKPQTDGDYWSDAGQVGYAPTTSTDPGLDRIQTYAYYDKVFAISPRLDWTNKPHPDLQTREPGYKTLFGELPVHPIAMVRNYGMQTNEALVLYRKGYLAVAGTQTSRGDKDRPYPGFKFSSNKRPTAIAATTANEFALVTVWDTNAKKGQLAVFALEGKYIPFHTWPYMGMPNQGSWSAFKLLGYIDLPMKTPTAVAAASNGWWSGPSQTGGLVLSQIKLDNDGHRKNVYSGSWKGVVATGGYAIVSSQFDNKVAIVDLTPLFTYMRESYLSSVSRFKSTLAARGTGGSQFPQTFAVKPSITPKVVWSTTVKEPTAVLAGHRLIRWTKDYYKAHVASRDGTISIIDTSSIMKRWSWERKGTLRIAGTFNVGRNPVSMAFTRRGESGTLPLLPSVDGEQTDPDFLNNLFYIAVRGDRKVVAAVTFEGKGAVYRTIKDKRMGDPVAVSTAVRGPIVSVADFRGKKMISYRVGKITDKRNNKVYGCGADGKAPFEFAGEVPFAGYPFLLNSTNVN</sequence>
<dbReference type="AlphaFoldDB" id="B1ZY02"/>
<dbReference type="KEGG" id="ote:Oter_1918"/>
<dbReference type="eggNOG" id="COG3827">
    <property type="taxonomic scope" value="Bacteria"/>
</dbReference>
<dbReference type="EMBL" id="CP001032">
    <property type="protein sequence ID" value="ACB75201.1"/>
    <property type="molecule type" value="Genomic_DNA"/>
</dbReference>
<feature type="signal peptide" evidence="1">
    <location>
        <begin position="1"/>
        <end position="25"/>
    </location>
</feature>
<keyword evidence="3" id="KW-1185">Reference proteome</keyword>
<protein>
    <submittedName>
        <fullName evidence="2">Uncharacterized protein</fullName>
    </submittedName>
</protein>
<proteinExistence type="predicted"/>
<name>B1ZY02_OPITP</name>
<dbReference type="InterPro" id="IPR036322">
    <property type="entry name" value="WD40_repeat_dom_sf"/>
</dbReference>
<keyword evidence="1" id="KW-0732">Signal</keyword>